<dbReference type="Gene3D" id="3.30.450.20">
    <property type="entry name" value="PAS domain"/>
    <property type="match status" value="1"/>
</dbReference>
<dbReference type="InterPro" id="IPR003660">
    <property type="entry name" value="HAMP_dom"/>
</dbReference>
<sequence>MKSIKAKVMTLVLLCLLFSSAAIGGTGIIKTYYVVTADAAQAMNLLCTVRAEKLNRILSEIMLSTETLKNYALAEFEGVEKLQEDASYAKAFSDKLVGPAVSTAENTQGAVAVYLRFSPELTDSQSGFFYSRERGGSDFEKQISTDLSVYDKTDTEHVGWFYHAKENGKGIWMDPYFNKNIGVQMISYVIPIYKDGYFLGVIGLDINFEYLQEIVSETTVYRTGYAFLTSDTAKVVYHKDISNGTDLETYNNGEFQDFAGLLKQEQESSGDTLYSYIYNGVPKNASFLSLVNGMKFVLTAPVSEIEENLNQLIKQVIIQMLFILAVAVCISICVTRKLVKPLIELNTAAQKIANGDLDVLLTCHSHDEIGTLSESFRQTVAHLKHYIDYINNLAYRDLLTGVKNRTAYLEAGTKMDEMIRLKKPEFALAVFDVNNLKAVNDALGHEFGDMVIIDSSKLISKVFRKYPVYRIGGDEFVVILEDVGTELCRDLMAQLETELSVYNKHSEKGTVLSIAGGAAVYTPETDLTFGDVFKRADSIMYENKTEKKKAKS</sequence>
<organism evidence="9 10">
    <name type="scientific">Eisenbergiella tayi</name>
    <dbReference type="NCBI Taxonomy" id="1432052"/>
    <lineage>
        <taxon>Bacteria</taxon>
        <taxon>Bacillati</taxon>
        <taxon>Bacillota</taxon>
        <taxon>Clostridia</taxon>
        <taxon>Lachnospirales</taxon>
        <taxon>Lachnospiraceae</taxon>
        <taxon>Eisenbergiella</taxon>
    </lineage>
</organism>
<dbReference type="CDD" id="cd01949">
    <property type="entry name" value="GGDEF"/>
    <property type="match status" value="1"/>
</dbReference>
<dbReference type="GO" id="GO:0043709">
    <property type="term" value="P:cell adhesion involved in single-species biofilm formation"/>
    <property type="evidence" value="ECO:0007669"/>
    <property type="project" value="TreeGrafter"/>
</dbReference>
<dbReference type="GO" id="GO:0007165">
    <property type="term" value="P:signal transduction"/>
    <property type="evidence" value="ECO:0007669"/>
    <property type="project" value="InterPro"/>
</dbReference>
<feature type="signal peptide" evidence="6">
    <location>
        <begin position="1"/>
        <end position="24"/>
    </location>
</feature>
<evidence type="ECO:0000259" key="8">
    <source>
        <dbReference type="PROSITE" id="PS50887"/>
    </source>
</evidence>
<keyword evidence="5" id="KW-0472">Membrane</keyword>
<dbReference type="SUPFAM" id="SSF103190">
    <property type="entry name" value="Sensory domain-like"/>
    <property type="match status" value="1"/>
</dbReference>
<dbReference type="Pfam" id="PF00990">
    <property type="entry name" value="GGDEF"/>
    <property type="match status" value="1"/>
</dbReference>
<dbReference type="SMART" id="SM00267">
    <property type="entry name" value="GGDEF"/>
    <property type="match status" value="1"/>
</dbReference>
<feature type="chain" id="PRO_5038770327" evidence="6">
    <location>
        <begin position="25"/>
        <end position="552"/>
    </location>
</feature>
<dbReference type="GO" id="GO:1902201">
    <property type="term" value="P:negative regulation of bacterial-type flagellum-dependent cell motility"/>
    <property type="evidence" value="ECO:0007669"/>
    <property type="project" value="TreeGrafter"/>
</dbReference>
<dbReference type="NCBIfam" id="TIGR00254">
    <property type="entry name" value="GGDEF"/>
    <property type="match status" value="1"/>
</dbReference>
<dbReference type="AlphaFoldDB" id="A0A1E3A8V4"/>
<keyword evidence="2" id="KW-1003">Cell membrane</keyword>
<evidence type="ECO:0000313" key="9">
    <source>
        <dbReference type="EMBL" id="ODM05200.1"/>
    </source>
</evidence>
<evidence type="ECO:0000256" key="6">
    <source>
        <dbReference type="SAM" id="SignalP"/>
    </source>
</evidence>
<dbReference type="InterPro" id="IPR050469">
    <property type="entry name" value="Diguanylate_Cyclase"/>
</dbReference>
<dbReference type="CDD" id="cd06225">
    <property type="entry name" value="HAMP"/>
    <property type="match status" value="1"/>
</dbReference>
<dbReference type="InterPro" id="IPR033479">
    <property type="entry name" value="dCache_1"/>
</dbReference>
<dbReference type="SUPFAM" id="SSF158472">
    <property type="entry name" value="HAMP domain-like"/>
    <property type="match status" value="1"/>
</dbReference>
<dbReference type="PROSITE" id="PS50885">
    <property type="entry name" value="HAMP"/>
    <property type="match status" value="1"/>
</dbReference>
<dbReference type="EMBL" id="MCGH01000002">
    <property type="protein sequence ID" value="ODM05200.1"/>
    <property type="molecule type" value="Genomic_DNA"/>
</dbReference>
<dbReference type="SUPFAM" id="SSF55073">
    <property type="entry name" value="Nucleotide cyclase"/>
    <property type="match status" value="1"/>
</dbReference>
<dbReference type="PROSITE" id="PS50887">
    <property type="entry name" value="GGDEF"/>
    <property type="match status" value="1"/>
</dbReference>
<dbReference type="PANTHER" id="PTHR45138:SF24">
    <property type="entry name" value="DIGUANYLATE CYCLASE DGCC-RELATED"/>
    <property type="match status" value="1"/>
</dbReference>
<dbReference type="InterPro" id="IPR029151">
    <property type="entry name" value="Sensor-like_sf"/>
</dbReference>
<comment type="caution">
    <text evidence="9">The sequence shown here is derived from an EMBL/GenBank/DDBJ whole genome shotgun (WGS) entry which is preliminary data.</text>
</comment>
<dbReference type="Pfam" id="PF00672">
    <property type="entry name" value="HAMP"/>
    <property type="match status" value="1"/>
</dbReference>
<dbReference type="CDD" id="cd12912">
    <property type="entry name" value="PDC2_MCP_like"/>
    <property type="match status" value="1"/>
</dbReference>
<dbReference type="InterPro" id="IPR000160">
    <property type="entry name" value="GGDEF_dom"/>
</dbReference>
<proteinExistence type="predicted"/>
<dbReference type="InterPro" id="IPR043128">
    <property type="entry name" value="Rev_trsase/Diguanyl_cyclase"/>
</dbReference>
<evidence type="ECO:0000256" key="2">
    <source>
        <dbReference type="ARBA" id="ARBA00022475"/>
    </source>
</evidence>
<evidence type="ECO:0000256" key="1">
    <source>
        <dbReference type="ARBA" id="ARBA00004651"/>
    </source>
</evidence>
<evidence type="ECO:0000256" key="3">
    <source>
        <dbReference type="ARBA" id="ARBA00022692"/>
    </source>
</evidence>
<protein>
    <submittedName>
        <fullName evidence="9">Methyl-accepting chemotaxis protein McpB</fullName>
    </submittedName>
</protein>
<accession>A0A1E3A8V4</accession>
<dbReference type="PANTHER" id="PTHR45138">
    <property type="entry name" value="REGULATORY COMPONENTS OF SENSORY TRANSDUCTION SYSTEM"/>
    <property type="match status" value="1"/>
</dbReference>
<gene>
    <name evidence="9" type="primary">mcpB</name>
    <name evidence="9" type="ORF">BEI61_01083</name>
</gene>
<dbReference type="CDD" id="cd12913">
    <property type="entry name" value="PDC1_MCP_like"/>
    <property type="match status" value="1"/>
</dbReference>
<dbReference type="SMART" id="SM00304">
    <property type="entry name" value="HAMP"/>
    <property type="match status" value="1"/>
</dbReference>
<evidence type="ECO:0000259" key="7">
    <source>
        <dbReference type="PROSITE" id="PS50885"/>
    </source>
</evidence>
<dbReference type="GO" id="GO:0052621">
    <property type="term" value="F:diguanylate cyclase activity"/>
    <property type="evidence" value="ECO:0007669"/>
    <property type="project" value="TreeGrafter"/>
</dbReference>
<evidence type="ECO:0000256" key="4">
    <source>
        <dbReference type="ARBA" id="ARBA00022989"/>
    </source>
</evidence>
<evidence type="ECO:0000313" key="10">
    <source>
        <dbReference type="Proteomes" id="UP000094067"/>
    </source>
</evidence>
<dbReference type="GO" id="GO:0005886">
    <property type="term" value="C:plasma membrane"/>
    <property type="evidence" value="ECO:0007669"/>
    <property type="project" value="UniProtKB-SubCell"/>
</dbReference>
<keyword evidence="6" id="KW-0732">Signal</keyword>
<dbReference type="RefSeq" id="WP_069151551.1">
    <property type="nucleotide sequence ID" value="NZ_MCGH01000002.1"/>
</dbReference>
<dbReference type="InterPro" id="IPR029787">
    <property type="entry name" value="Nucleotide_cyclase"/>
</dbReference>
<dbReference type="Pfam" id="PF02743">
    <property type="entry name" value="dCache_1"/>
    <property type="match status" value="1"/>
</dbReference>
<dbReference type="Proteomes" id="UP000094067">
    <property type="component" value="Unassembled WGS sequence"/>
</dbReference>
<keyword evidence="3" id="KW-0812">Transmembrane</keyword>
<keyword evidence="4" id="KW-1133">Transmembrane helix</keyword>
<feature type="domain" description="HAMP" evidence="7">
    <location>
        <begin position="336"/>
        <end position="388"/>
    </location>
</feature>
<reference evidence="9 10" key="1">
    <citation type="submission" date="2016-07" db="EMBL/GenBank/DDBJ databases">
        <title>Characterization of isolates of Eisenbergiella tayi derived from blood cultures, using whole genome sequencing.</title>
        <authorList>
            <person name="Burdz T."/>
            <person name="Wiebe D."/>
            <person name="Huynh C."/>
            <person name="Bernard K."/>
        </authorList>
    </citation>
    <scope>NUCLEOTIDE SEQUENCE [LARGE SCALE GENOMIC DNA]</scope>
    <source>
        <strain evidence="9 10">NML 110608</strain>
    </source>
</reference>
<evidence type="ECO:0000256" key="5">
    <source>
        <dbReference type="ARBA" id="ARBA00023136"/>
    </source>
</evidence>
<comment type="subcellular location">
    <subcellularLocation>
        <location evidence="1">Cell membrane</location>
        <topology evidence="1">Multi-pass membrane protein</topology>
    </subcellularLocation>
</comment>
<dbReference type="Gene3D" id="6.10.340.10">
    <property type="match status" value="1"/>
</dbReference>
<feature type="domain" description="GGDEF" evidence="8">
    <location>
        <begin position="424"/>
        <end position="552"/>
    </location>
</feature>
<name>A0A1E3A8V4_9FIRM</name>
<dbReference type="Gene3D" id="3.30.70.270">
    <property type="match status" value="1"/>
</dbReference>